<evidence type="ECO:0000256" key="1">
    <source>
        <dbReference type="ARBA" id="ARBA00001139"/>
    </source>
</evidence>
<organism evidence="12 13">
    <name type="scientific">Phormidesmis priestleyi</name>
    <dbReference type="NCBI Taxonomy" id="268141"/>
    <lineage>
        <taxon>Bacteria</taxon>
        <taxon>Bacillati</taxon>
        <taxon>Cyanobacteriota</taxon>
        <taxon>Cyanophyceae</taxon>
        <taxon>Leptolyngbyales</taxon>
        <taxon>Leptolyngbyaceae</taxon>
        <taxon>Phormidesmis</taxon>
    </lineage>
</organism>
<evidence type="ECO:0000256" key="11">
    <source>
        <dbReference type="SAM" id="Phobius"/>
    </source>
</evidence>
<dbReference type="Pfam" id="PF06039">
    <property type="entry name" value="Mqo"/>
    <property type="match status" value="1"/>
</dbReference>
<keyword evidence="11" id="KW-0472">Membrane</keyword>
<dbReference type="AlphaFoldDB" id="A0A2W4XKQ4"/>
<dbReference type="Proteomes" id="UP000249794">
    <property type="component" value="Unassembled WGS sequence"/>
</dbReference>
<gene>
    <name evidence="12" type="ORF">DCF15_06160</name>
</gene>
<dbReference type="Gene3D" id="3.50.50.60">
    <property type="entry name" value="FAD/NAD(P)-binding domain"/>
    <property type="match status" value="1"/>
</dbReference>
<keyword evidence="11" id="KW-0812">Transmembrane</keyword>
<proteinExistence type="predicted"/>
<evidence type="ECO:0000256" key="6">
    <source>
        <dbReference type="ARBA" id="ARBA00022630"/>
    </source>
</evidence>
<feature type="transmembrane region" description="Helical" evidence="11">
    <location>
        <begin position="333"/>
        <end position="353"/>
    </location>
</feature>
<keyword evidence="11" id="KW-1133">Transmembrane helix</keyword>
<evidence type="ECO:0000256" key="3">
    <source>
        <dbReference type="ARBA" id="ARBA00005012"/>
    </source>
</evidence>
<comment type="caution">
    <text evidence="12">The sequence shown here is derived from an EMBL/GenBank/DDBJ whole genome shotgun (WGS) entry which is preliminary data.</text>
</comment>
<dbReference type="InterPro" id="IPR006231">
    <property type="entry name" value="MQO"/>
</dbReference>
<accession>A0A2W4XKQ4</accession>
<sequence>MVEKADIYDVVIVGGGVCGTALLYSLSHYTNVGKIALIEKNAEVALVNSKQTSNSQTLHFGDIETNYSLEKATKVNRAASMVKRYLLKHDPQQESYRLYHKMVLGVGAEEIAFLKDRYEDFKALFPDLTVIGREEIAAIEPHVVEGRSPHEEIIALSTPDGYTIDYQKLSQSFVARSIKQSIKAPDTAIDLMMSTKVSAIEEKGDHYVITANGQQLLSKTIAVTSGAHSLLFAKSLGYGEDYALLSAAGSFYFAPALLKGKVYMVQMAKLPFAAIHGDPEVHDASQTRFGPTAKVLPMLERHRYGTIIEYFKTAGLSWDALMSFAAILSDWTILWYMIVNFVYDFPIIGKLLFVGKVRKIIPAIKARDLTFAKGYGGIRPQIVNLRNRKLEMGEAKILGRNILFNITPSPGASTCLKTAEDDAKRLVGFLGPDYWFDQQKFSQDLG</sequence>
<keyword evidence="8" id="KW-0560">Oxidoreductase</keyword>
<dbReference type="GO" id="GO:0008924">
    <property type="term" value="F:L-malate dehydrogenase (quinone) activity"/>
    <property type="evidence" value="ECO:0007669"/>
    <property type="project" value="UniProtKB-EC"/>
</dbReference>
<dbReference type="UniPathway" id="UPA00223">
    <property type="reaction ID" value="UER01008"/>
</dbReference>
<reference evidence="13" key="1">
    <citation type="submission" date="2018-04" db="EMBL/GenBank/DDBJ databases">
        <authorList>
            <person name="Cornet L."/>
        </authorList>
    </citation>
    <scope>NUCLEOTIDE SEQUENCE [LARGE SCALE GENOMIC DNA]</scope>
</reference>
<dbReference type="Gene3D" id="3.30.9.10">
    <property type="entry name" value="D-Amino Acid Oxidase, subunit A, domain 2"/>
    <property type="match status" value="1"/>
</dbReference>
<evidence type="ECO:0000256" key="4">
    <source>
        <dbReference type="ARBA" id="ARBA00013026"/>
    </source>
</evidence>
<comment type="cofactor">
    <cofactor evidence="2">
        <name>FAD</name>
        <dbReference type="ChEBI" id="CHEBI:57692"/>
    </cofactor>
</comment>
<dbReference type="SUPFAM" id="SSF51905">
    <property type="entry name" value="FAD/NAD(P)-binding domain"/>
    <property type="match status" value="1"/>
</dbReference>
<reference evidence="12 13" key="2">
    <citation type="submission" date="2018-06" db="EMBL/GenBank/DDBJ databases">
        <title>Metagenomic assembly of (sub)arctic Cyanobacteria and their associated microbiome from non-axenic cultures.</title>
        <authorList>
            <person name="Baurain D."/>
        </authorList>
    </citation>
    <scope>NUCLEOTIDE SEQUENCE [LARGE SCALE GENOMIC DNA]</scope>
    <source>
        <strain evidence="12">ULC027bin1</strain>
    </source>
</reference>
<dbReference type="GO" id="GO:0005737">
    <property type="term" value="C:cytoplasm"/>
    <property type="evidence" value="ECO:0007669"/>
    <property type="project" value="TreeGrafter"/>
</dbReference>
<dbReference type="PANTHER" id="PTHR43104:SF2">
    <property type="entry name" value="L-2-HYDROXYGLUTARATE DEHYDROGENASE, MITOCHONDRIAL"/>
    <property type="match status" value="1"/>
</dbReference>
<evidence type="ECO:0000256" key="9">
    <source>
        <dbReference type="ARBA" id="ARBA00030660"/>
    </source>
</evidence>
<comment type="catalytic activity">
    <reaction evidence="1">
        <text>(S)-malate + a quinone = a quinol + oxaloacetate</text>
        <dbReference type="Rhea" id="RHEA:46012"/>
        <dbReference type="ChEBI" id="CHEBI:15589"/>
        <dbReference type="ChEBI" id="CHEBI:16452"/>
        <dbReference type="ChEBI" id="CHEBI:24646"/>
        <dbReference type="ChEBI" id="CHEBI:132124"/>
        <dbReference type="EC" id="1.1.5.4"/>
    </reaction>
</comment>
<evidence type="ECO:0000256" key="2">
    <source>
        <dbReference type="ARBA" id="ARBA00001974"/>
    </source>
</evidence>
<evidence type="ECO:0000313" key="13">
    <source>
        <dbReference type="Proteomes" id="UP000249794"/>
    </source>
</evidence>
<dbReference type="GO" id="GO:0047545">
    <property type="term" value="F:(S)-2-hydroxyglutarate dehydrogenase activity"/>
    <property type="evidence" value="ECO:0007669"/>
    <property type="project" value="TreeGrafter"/>
</dbReference>
<keyword evidence="5" id="KW-0816">Tricarboxylic acid cycle</keyword>
<evidence type="ECO:0000256" key="8">
    <source>
        <dbReference type="ARBA" id="ARBA00023002"/>
    </source>
</evidence>
<name>A0A2W4XKQ4_9CYAN</name>
<dbReference type="EMBL" id="QBMP01000042">
    <property type="protein sequence ID" value="PZO58003.1"/>
    <property type="molecule type" value="Genomic_DNA"/>
</dbReference>
<evidence type="ECO:0000256" key="5">
    <source>
        <dbReference type="ARBA" id="ARBA00022532"/>
    </source>
</evidence>
<dbReference type="PANTHER" id="PTHR43104">
    <property type="entry name" value="L-2-HYDROXYGLUTARATE DEHYDROGENASE, MITOCHONDRIAL"/>
    <property type="match status" value="1"/>
</dbReference>
<keyword evidence="7" id="KW-0274">FAD</keyword>
<evidence type="ECO:0000256" key="7">
    <source>
        <dbReference type="ARBA" id="ARBA00022827"/>
    </source>
</evidence>
<comment type="pathway">
    <text evidence="3">Carbohydrate metabolism; tricarboxylic acid cycle; oxaloacetate from (S)-malate (quinone route): step 1/1.</text>
</comment>
<dbReference type="InterPro" id="IPR036188">
    <property type="entry name" value="FAD/NAD-bd_sf"/>
</dbReference>
<evidence type="ECO:0000256" key="10">
    <source>
        <dbReference type="ARBA" id="ARBA00031550"/>
    </source>
</evidence>
<dbReference type="GO" id="GO:0006099">
    <property type="term" value="P:tricarboxylic acid cycle"/>
    <property type="evidence" value="ECO:0007669"/>
    <property type="project" value="UniProtKB-UniPathway"/>
</dbReference>
<dbReference type="EC" id="1.1.5.4" evidence="4"/>
<evidence type="ECO:0000313" key="12">
    <source>
        <dbReference type="EMBL" id="PZO58003.1"/>
    </source>
</evidence>
<keyword evidence="6" id="KW-0285">Flavoprotein</keyword>
<protein>
    <recommendedName>
        <fullName evidence="4">malate dehydrogenase (quinone)</fullName>
        <ecNumber evidence="4">1.1.5.4</ecNumber>
    </recommendedName>
    <alternativeName>
        <fullName evidence="10">MQO</fullName>
    </alternativeName>
    <alternativeName>
        <fullName evidence="9">Malate dehydrogenase [quinone]</fullName>
    </alternativeName>
</protein>